<sequence>MQAIRQKKKEDKDKYYSTTKGKFYKRNLMKQKGGRKIW</sequence>
<dbReference type="EMBL" id="BK015982">
    <property type="protein sequence ID" value="DAF88261.1"/>
    <property type="molecule type" value="Genomic_DNA"/>
</dbReference>
<proteinExistence type="predicted"/>
<protein>
    <submittedName>
        <fullName evidence="1">Uncharacterized protein</fullName>
    </submittedName>
</protein>
<accession>A0A8S5U1E2</accession>
<name>A0A8S5U1E2_9CAUD</name>
<evidence type="ECO:0000313" key="1">
    <source>
        <dbReference type="EMBL" id="DAF88261.1"/>
    </source>
</evidence>
<reference evidence="1" key="1">
    <citation type="journal article" date="2021" name="Proc. Natl. Acad. Sci. U.S.A.">
        <title>A Catalog of Tens of Thousands of Viruses from Human Metagenomes Reveals Hidden Associations with Chronic Diseases.</title>
        <authorList>
            <person name="Tisza M.J."/>
            <person name="Buck C.B."/>
        </authorList>
    </citation>
    <scope>NUCLEOTIDE SEQUENCE</scope>
    <source>
        <strain evidence="1">Cttuu15</strain>
    </source>
</reference>
<organism evidence="1">
    <name type="scientific">Siphoviridae sp. cttuu15</name>
    <dbReference type="NCBI Taxonomy" id="2825709"/>
    <lineage>
        <taxon>Viruses</taxon>
        <taxon>Duplodnaviria</taxon>
        <taxon>Heunggongvirae</taxon>
        <taxon>Uroviricota</taxon>
        <taxon>Caudoviricetes</taxon>
    </lineage>
</organism>